<keyword evidence="4" id="KW-1185">Reference proteome</keyword>
<dbReference type="AlphaFoldDB" id="A0A0C1LDK9"/>
<dbReference type="InterPro" id="IPR011652">
    <property type="entry name" value="MORN_2"/>
</dbReference>
<feature type="signal peptide" evidence="2">
    <location>
        <begin position="1"/>
        <end position="20"/>
    </location>
</feature>
<comment type="caution">
    <text evidence="3">The sequence shown here is derived from an EMBL/GenBank/DDBJ whole genome shotgun (WGS) entry which is preliminary data.</text>
</comment>
<dbReference type="Gene3D" id="1.25.40.10">
    <property type="entry name" value="Tetratricopeptide repeat domain"/>
    <property type="match status" value="1"/>
</dbReference>
<dbReference type="OrthoDB" id="7342920at2"/>
<dbReference type="RefSeq" id="WP_039142118.1">
    <property type="nucleotide sequence ID" value="NZ_JSVC01000019.1"/>
</dbReference>
<feature type="repeat" description="TPR" evidence="1">
    <location>
        <begin position="134"/>
        <end position="167"/>
    </location>
</feature>
<dbReference type="Pfam" id="PF07661">
    <property type="entry name" value="MORN_2"/>
    <property type="match status" value="8"/>
</dbReference>
<organism evidence="3 4">
    <name type="scientific">Flavihumibacter solisilvae</name>
    <dbReference type="NCBI Taxonomy" id="1349421"/>
    <lineage>
        <taxon>Bacteria</taxon>
        <taxon>Pseudomonadati</taxon>
        <taxon>Bacteroidota</taxon>
        <taxon>Chitinophagia</taxon>
        <taxon>Chitinophagales</taxon>
        <taxon>Chitinophagaceae</taxon>
        <taxon>Flavihumibacter</taxon>
    </lineage>
</organism>
<feature type="chain" id="PRO_5002135606" evidence="2">
    <location>
        <begin position="21"/>
        <end position="1098"/>
    </location>
</feature>
<name>A0A0C1LDK9_9BACT</name>
<dbReference type="GO" id="GO:0070828">
    <property type="term" value="P:heterochromatin organization"/>
    <property type="evidence" value="ECO:0007669"/>
    <property type="project" value="TreeGrafter"/>
</dbReference>
<evidence type="ECO:0000256" key="2">
    <source>
        <dbReference type="SAM" id="SignalP"/>
    </source>
</evidence>
<keyword evidence="1" id="KW-0802">TPR repeat</keyword>
<dbReference type="SUPFAM" id="SSF82185">
    <property type="entry name" value="Histone H3 K4-specific methyltransferase SET7/9 N-terminal domain"/>
    <property type="match status" value="6"/>
</dbReference>
<evidence type="ECO:0000313" key="4">
    <source>
        <dbReference type="Proteomes" id="UP000031408"/>
    </source>
</evidence>
<dbReference type="Pfam" id="PF13181">
    <property type="entry name" value="TPR_8"/>
    <property type="match status" value="1"/>
</dbReference>
<gene>
    <name evidence="3" type="ORF">OI18_17470</name>
</gene>
<dbReference type="PANTHER" id="PTHR46820">
    <property type="entry name" value="HISTONE-LYSINE N-METHYLTRANSFERASE SETD7"/>
    <property type="match status" value="1"/>
</dbReference>
<dbReference type="InterPro" id="IPR011990">
    <property type="entry name" value="TPR-like_helical_dom_sf"/>
</dbReference>
<dbReference type="PROSITE" id="PS50005">
    <property type="entry name" value="TPR"/>
    <property type="match status" value="2"/>
</dbReference>
<proteinExistence type="predicted"/>
<dbReference type="SMART" id="SM00028">
    <property type="entry name" value="TPR"/>
    <property type="match status" value="4"/>
</dbReference>
<dbReference type="PANTHER" id="PTHR46820:SF1">
    <property type="entry name" value="HISTONE-LYSINE N-METHYLTRANSFERASE SETD7"/>
    <property type="match status" value="1"/>
</dbReference>
<dbReference type="EMBL" id="JSVC01000019">
    <property type="protein sequence ID" value="KIC93538.1"/>
    <property type="molecule type" value="Genomic_DNA"/>
</dbReference>
<dbReference type="Gene3D" id="3.90.930.1">
    <property type="match status" value="1"/>
</dbReference>
<dbReference type="Proteomes" id="UP000031408">
    <property type="component" value="Unassembled WGS sequence"/>
</dbReference>
<reference evidence="3 4" key="1">
    <citation type="submission" date="2014-11" db="EMBL/GenBank/DDBJ databases">
        <title>Genome sequence of Flavihumibacter solisilvae 3-3.</title>
        <authorList>
            <person name="Zhou G."/>
            <person name="Li M."/>
            <person name="Wang G."/>
        </authorList>
    </citation>
    <scope>NUCLEOTIDE SEQUENCE [LARGE SCALE GENOMIC DNA]</scope>
    <source>
        <strain evidence="3 4">3-3</strain>
    </source>
</reference>
<evidence type="ECO:0000256" key="1">
    <source>
        <dbReference type="PROSITE-ProRule" id="PRU00339"/>
    </source>
</evidence>
<keyword evidence="2" id="KW-0732">Signal</keyword>
<dbReference type="GO" id="GO:0005694">
    <property type="term" value="C:chromosome"/>
    <property type="evidence" value="ECO:0007669"/>
    <property type="project" value="TreeGrafter"/>
</dbReference>
<dbReference type="STRING" id="1349421.OI18_17470"/>
<dbReference type="SUPFAM" id="SSF48452">
    <property type="entry name" value="TPR-like"/>
    <property type="match status" value="1"/>
</dbReference>
<sequence length="1098" mass="125701">MKKLLLALSVALVCLSNLSAQEKNPLINSGKIIEDGIKLHDEGKYKEAIDLYSKVNRSDTNYVYALYELALSYSADSQYQKGLQVVERAMAEKTDRERLPELLTQYGNLVDNLGDPQRALHIYDSALRIYPAYNMLYLNKGTTLMRLEKFKEAETAFQQCLLIDPYTASAHYKLGIVSIQQGLLVPSMLSFMSYLIISPEGQYSNTSITILNSIAKNTDEINGYVSNRTVEQAEEYSLPEQILQSKIALDKKYKPIIKLDDAISRQIQVVLEKLDFAEGSSDFWMQFYMPLYSKLFRSGKFEHLVNYMFSGVNLPEIKSYNKKNKKEIDALIEEIVAYLNKIRSTRELIFAKRDASEIYYHYSGGKFTGKGKTTNNNETFVGDWIFYYPGGNIKSKGRFDSKGELDGPWEYYFANGDLKVQVSYTNGKQNGNEVYYYQNGQVSSRAGYQNDNLEAEGTRYFYSGRTHVIANYGDGKLQGERKRFFSNGGLMSVESYANDRSNGNFKTYYKSGRKESEGTYVDGELSGFYKAWHENGTLATDGQYTKDKPTGTWKRFHDNGKLNTSQSYVDGTAEGLYEEYYDNGQLFSKYSYKKGSPDGEVKYFDEDGKMFSVFFFENGKLKTARYYDKSGKLISTSEAKGNKLSLTKFYPQGMQRTQVEYNGMGNAEGIQTDYFHSGKVSQTSEYHEGSLNGTSTGYYANGKVSSIVNYKDDKKHGYCKNYFEHGGIQSEGWYQDNVAEGPWLYYDELGNISAVSYFFNDELDGHKDEFYVNGQMEYDTKYTSGVMEEMTQYDTTGKVIHRVEMKKGSGKFSGVHLNGKTAFEGNYVQGQFEGLYRFYFFDGSPYVIQYYKKGELDSTYKNYYYGGQPGVEGQYQMGKKSGLWKYYNRQGKLTYSEEYIDGQLHGFATYYFDNGKTDLEVPYEKGLRHGFARKFDPSGNLAYQLRYKDDLQVGYSYLDKTGNLVPEVPILAGNGKLKSFYQNGSQAVENEFRDGKIHGLNKILFANGKTWYERVDAYGITDGPIREYYENGQLKSDHSFVNDVRHGPYKEYTEKGLLREEGTFYNGNYHGQVKIYDLNGKLKETHNYYHGKLLSVKK</sequence>
<dbReference type="Gene3D" id="2.20.110.10">
    <property type="entry name" value="Histone H3 K4-specific methyltransferase SET7/9 N-terminal domain"/>
    <property type="match status" value="7"/>
</dbReference>
<accession>A0A0C1LDK9</accession>
<dbReference type="InterPro" id="IPR019734">
    <property type="entry name" value="TPR_rpt"/>
</dbReference>
<evidence type="ECO:0000313" key="3">
    <source>
        <dbReference type="EMBL" id="KIC93538.1"/>
    </source>
</evidence>
<feature type="repeat" description="TPR" evidence="1">
    <location>
        <begin position="100"/>
        <end position="133"/>
    </location>
</feature>
<protein>
    <submittedName>
        <fullName evidence="3">Uncharacterized protein</fullName>
    </submittedName>
</protein>
<dbReference type="GO" id="GO:0003682">
    <property type="term" value="F:chromatin binding"/>
    <property type="evidence" value="ECO:0007669"/>
    <property type="project" value="TreeGrafter"/>
</dbReference>